<protein>
    <submittedName>
        <fullName evidence="2">Carbohydrate kinase</fullName>
    </submittedName>
</protein>
<evidence type="ECO:0000313" key="3">
    <source>
        <dbReference type="Proteomes" id="UP000824072"/>
    </source>
</evidence>
<dbReference type="InterPro" id="IPR011611">
    <property type="entry name" value="PfkB_dom"/>
</dbReference>
<reference evidence="2" key="1">
    <citation type="submission" date="2020-10" db="EMBL/GenBank/DDBJ databases">
        <authorList>
            <person name="Gilroy R."/>
        </authorList>
    </citation>
    <scope>NUCLEOTIDE SEQUENCE</scope>
    <source>
        <strain evidence="2">ChiHcec3-11533</strain>
    </source>
</reference>
<dbReference type="InterPro" id="IPR029056">
    <property type="entry name" value="Ribokinase-like"/>
</dbReference>
<proteinExistence type="predicted"/>
<dbReference type="PANTHER" id="PTHR46969:SF1">
    <property type="entry name" value="BIFUNCTIONAL PROTEIN HLDE"/>
    <property type="match status" value="1"/>
</dbReference>
<sequence>MNRARLQELLSRFSQLRIVVAGDLFLDRWYEIDTQLNEPSLETGLTAYQIVKKRSAAGAAGTVLNNLSEMGIGHLEVISLVGEDGDGWEMLQRLNERGVDTSKVLQSDRVVTPAYIKPLFPEEGNRFDVKNFSPTPEDLQEEIIRRIEASLADADALVLLEQVCEVDTGVITSHVRNAIRQMALRHPDKLIYADSRAFIHLYRDVVIKCNNLEAARMTGREADEEHFDREEVFRCMDELKQITHRPVIITCNRHGVAVEEGGKKLLVPAVRHSCPIDICGAGDACTAGLVSALCAGGSYAEAAFLGNLSSGVTVRQIGRTGAAGQEAMLRLYDEQWKEE</sequence>
<name>A0A9D1I9R4_9FIRM</name>
<organism evidence="2 3">
    <name type="scientific">Candidatus Pullichristensenella excrementigallinarum</name>
    <dbReference type="NCBI Taxonomy" id="2840907"/>
    <lineage>
        <taxon>Bacteria</taxon>
        <taxon>Bacillati</taxon>
        <taxon>Bacillota</taxon>
        <taxon>Clostridia</taxon>
        <taxon>Candidatus Pullichristensenella</taxon>
    </lineage>
</organism>
<dbReference type="PANTHER" id="PTHR46969">
    <property type="entry name" value="BIFUNCTIONAL PROTEIN HLDE"/>
    <property type="match status" value="1"/>
</dbReference>
<dbReference type="GO" id="GO:0033785">
    <property type="term" value="F:heptose 7-phosphate kinase activity"/>
    <property type="evidence" value="ECO:0007669"/>
    <property type="project" value="TreeGrafter"/>
</dbReference>
<reference evidence="2" key="2">
    <citation type="journal article" date="2021" name="PeerJ">
        <title>Extensive microbial diversity within the chicken gut microbiome revealed by metagenomics and culture.</title>
        <authorList>
            <person name="Gilroy R."/>
            <person name="Ravi A."/>
            <person name="Getino M."/>
            <person name="Pursley I."/>
            <person name="Horton D.L."/>
            <person name="Alikhan N.F."/>
            <person name="Baker D."/>
            <person name="Gharbi K."/>
            <person name="Hall N."/>
            <person name="Watson M."/>
            <person name="Adriaenssens E.M."/>
            <person name="Foster-Nyarko E."/>
            <person name="Jarju S."/>
            <person name="Secka A."/>
            <person name="Antonio M."/>
            <person name="Oren A."/>
            <person name="Chaudhuri R.R."/>
            <person name="La Ragione R."/>
            <person name="Hildebrand F."/>
            <person name="Pallen M.J."/>
        </authorList>
    </citation>
    <scope>NUCLEOTIDE SEQUENCE</scope>
    <source>
        <strain evidence="2">ChiHcec3-11533</strain>
    </source>
</reference>
<accession>A0A9D1I9R4</accession>
<keyword evidence="2" id="KW-0808">Transferase</keyword>
<dbReference type="GO" id="GO:0033786">
    <property type="term" value="F:heptose-1-phosphate adenylyltransferase activity"/>
    <property type="evidence" value="ECO:0007669"/>
    <property type="project" value="TreeGrafter"/>
</dbReference>
<dbReference type="Pfam" id="PF00294">
    <property type="entry name" value="PfkB"/>
    <property type="match status" value="1"/>
</dbReference>
<evidence type="ECO:0000259" key="1">
    <source>
        <dbReference type="Pfam" id="PF00294"/>
    </source>
</evidence>
<dbReference type="AlphaFoldDB" id="A0A9D1I9R4"/>
<comment type="caution">
    <text evidence="2">The sequence shown here is derived from an EMBL/GenBank/DDBJ whole genome shotgun (WGS) entry which is preliminary data.</text>
</comment>
<dbReference type="Gene3D" id="3.40.1190.20">
    <property type="match status" value="1"/>
</dbReference>
<dbReference type="GO" id="GO:0005829">
    <property type="term" value="C:cytosol"/>
    <property type="evidence" value="ECO:0007669"/>
    <property type="project" value="TreeGrafter"/>
</dbReference>
<dbReference type="SUPFAM" id="SSF53613">
    <property type="entry name" value="Ribokinase-like"/>
    <property type="match status" value="1"/>
</dbReference>
<dbReference type="EMBL" id="DVMU01000058">
    <property type="protein sequence ID" value="HIU33425.1"/>
    <property type="molecule type" value="Genomic_DNA"/>
</dbReference>
<feature type="domain" description="Carbohydrate kinase PfkB" evidence="1">
    <location>
        <begin position="34"/>
        <end position="319"/>
    </location>
</feature>
<dbReference type="Proteomes" id="UP000824072">
    <property type="component" value="Unassembled WGS sequence"/>
</dbReference>
<gene>
    <name evidence="2" type="ORF">IAB02_02555</name>
</gene>
<keyword evidence="2" id="KW-0418">Kinase</keyword>
<evidence type="ECO:0000313" key="2">
    <source>
        <dbReference type="EMBL" id="HIU33425.1"/>
    </source>
</evidence>